<dbReference type="Gene3D" id="1.20.120.940">
    <property type="entry name" value="Putative aromatic acid exporter, C-terminal domain"/>
    <property type="match status" value="1"/>
</dbReference>
<evidence type="ECO:0000256" key="2">
    <source>
        <dbReference type="ARBA" id="ARBA00022475"/>
    </source>
</evidence>
<dbReference type="InterPro" id="IPR021062">
    <property type="entry name" value="ArAE_1_C"/>
</dbReference>
<organism evidence="8 9">
    <name type="scientific">Paenibacillus albus</name>
    <dbReference type="NCBI Taxonomy" id="2495582"/>
    <lineage>
        <taxon>Bacteria</taxon>
        <taxon>Bacillati</taxon>
        <taxon>Bacillota</taxon>
        <taxon>Bacilli</taxon>
        <taxon>Bacillales</taxon>
        <taxon>Paenibacillaceae</taxon>
        <taxon>Paenibacillus</taxon>
    </lineage>
</organism>
<dbReference type="KEGG" id="palb:EJC50_21660"/>
<keyword evidence="2" id="KW-1003">Cell membrane</keyword>
<dbReference type="RefSeq" id="WP_126017698.1">
    <property type="nucleotide sequence ID" value="NZ_CP034437.1"/>
</dbReference>
<evidence type="ECO:0000256" key="3">
    <source>
        <dbReference type="ARBA" id="ARBA00022692"/>
    </source>
</evidence>
<dbReference type="InterPro" id="IPR038323">
    <property type="entry name" value="ArAE_1_C_sf"/>
</dbReference>
<feature type="transmembrane region" description="Helical" evidence="6">
    <location>
        <begin position="116"/>
        <end position="140"/>
    </location>
</feature>
<protein>
    <submittedName>
        <fullName evidence="8">Aromatic acid exporter family protein</fullName>
    </submittedName>
</protein>
<dbReference type="PANTHER" id="PTHR40064">
    <property type="entry name" value="MEMBRANE PROTEIN-RELATED"/>
    <property type="match status" value="1"/>
</dbReference>
<keyword evidence="4 6" id="KW-1133">Transmembrane helix</keyword>
<dbReference type="AlphaFoldDB" id="A0A3S9A8D3"/>
<gene>
    <name evidence="8" type="ORF">EJC50_21660</name>
</gene>
<evidence type="ECO:0000256" key="1">
    <source>
        <dbReference type="ARBA" id="ARBA00004651"/>
    </source>
</evidence>
<evidence type="ECO:0000256" key="5">
    <source>
        <dbReference type="ARBA" id="ARBA00023136"/>
    </source>
</evidence>
<dbReference type="Proteomes" id="UP000272528">
    <property type="component" value="Chromosome"/>
</dbReference>
<dbReference type="GO" id="GO:0005886">
    <property type="term" value="C:plasma membrane"/>
    <property type="evidence" value="ECO:0007669"/>
    <property type="project" value="UniProtKB-SubCell"/>
</dbReference>
<evidence type="ECO:0000256" key="6">
    <source>
        <dbReference type="SAM" id="Phobius"/>
    </source>
</evidence>
<evidence type="ECO:0000259" key="7">
    <source>
        <dbReference type="Pfam" id="PF11728"/>
    </source>
</evidence>
<dbReference type="InterPro" id="IPR052984">
    <property type="entry name" value="UPF0421"/>
</dbReference>
<comment type="subcellular location">
    <subcellularLocation>
        <location evidence="1">Cell membrane</location>
        <topology evidence="1">Multi-pass membrane protein</topology>
    </subcellularLocation>
</comment>
<feature type="domain" description="Putative aromatic acid exporter C-terminal" evidence="7">
    <location>
        <begin position="145"/>
        <end position="314"/>
    </location>
</feature>
<dbReference type="OrthoDB" id="357521at2"/>
<evidence type="ECO:0000313" key="9">
    <source>
        <dbReference type="Proteomes" id="UP000272528"/>
    </source>
</evidence>
<dbReference type="Pfam" id="PF06081">
    <property type="entry name" value="ArAE_1"/>
    <property type="match status" value="1"/>
</dbReference>
<dbReference type="PANTHER" id="PTHR40064:SF1">
    <property type="entry name" value="MEMBRANE PROTEIN"/>
    <property type="match status" value="1"/>
</dbReference>
<keyword evidence="5 6" id="KW-0472">Membrane</keyword>
<accession>A0A3S9A8D3</accession>
<dbReference type="InterPro" id="IPR010343">
    <property type="entry name" value="ArAE_1"/>
</dbReference>
<feature type="transmembrane region" description="Helical" evidence="6">
    <location>
        <begin position="58"/>
        <end position="86"/>
    </location>
</feature>
<evidence type="ECO:0000256" key="4">
    <source>
        <dbReference type="ARBA" id="ARBA00022989"/>
    </source>
</evidence>
<dbReference type="Pfam" id="PF11728">
    <property type="entry name" value="ArAE_1_C"/>
    <property type="match status" value="1"/>
</dbReference>
<keyword evidence="3 6" id="KW-0812">Transmembrane</keyword>
<keyword evidence="9" id="KW-1185">Reference proteome</keyword>
<evidence type="ECO:0000313" key="8">
    <source>
        <dbReference type="EMBL" id="AZN41995.1"/>
    </source>
</evidence>
<name>A0A3S9A8D3_9BACL</name>
<reference evidence="9" key="1">
    <citation type="submission" date="2018-12" db="EMBL/GenBank/DDBJ databases">
        <title>Genome sequence of Peanibacillus sp.</title>
        <authorList>
            <person name="Subramani G."/>
            <person name="Srinivasan S."/>
            <person name="Kim M.K."/>
        </authorList>
    </citation>
    <scope>NUCLEOTIDE SEQUENCE [LARGE SCALE GENOMIC DNA]</scope>
    <source>
        <strain evidence="9">18JY67-1</strain>
    </source>
</reference>
<dbReference type="EMBL" id="CP034437">
    <property type="protein sequence ID" value="AZN41995.1"/>
    <property type="molecule type" value="Genomic_DNA"/>
</dbReference>
<sequence length="332" mass="37573">MGIRVIKTAIAALAALYTGHYLGLQPPLAAGLLAILGVEVTVMRGLRNALARFLASVLGLFFASFLFVLLGFHLWTISIFILVAFPILSRSRLMKEGIVTSAVIVFHVYAKEEVTAHLILNEIMLLVTGLGWALVVNLLYMPKEEHKLVELRHETEEKFGAIFMKMAQTLRQPTLVWNGEELLDAGKAIEEGIHRADVSRENLIWRGLRSDYSVKMHWSNYFEMRQRQLDSISLMLTQLAHVYESLPQGELAAELFEDLAGDLKSDVYEGKVEAQRKLLGERFRSMPLPATREEFEIRAAIWHLLHELEHYLSIAKRLKKQKNSLKAAAVAD</sequence>
<proteinExistence type="predicted"/>